<comment type="caution">
    <text evidence="1">The sequence shown here is derived from an EMBL/GenBank/DDBJ whole genome shotgun (WGS) entry which is preliminary data.</text>
</comment>
<dbReference type="AlphaFoldDB" id="A0A7C9HT44"/>
<dbReference type="EMBL" id="WQLB01000026">
    <property type="protein sequence ID" value="MVN88292.1"/>
    <property type="molecule type" value="Genomic_DNA"/>
</dbReference>
<proteinExistence type="predicted"/>
<reference evidence="1 2" key="1">
    <citation type="submission" date="2019-12" db="EMBL/GenBank/DDBJ databases">
        <title>Deinococcus sp. HMF7620 Genome sequencing and assembly.</title>
        <authorList>
            <person name="Kang H."/>
            <person name="Kim H."/>
            <person name="Joh K."/>
        </authorList>
    </citation>
    <scope>NUCLEOTIDE SEQUENCE [LARGE SCALE GENOMIC DNA]</scope>
    <source>
        <strain evidence="1 2">HMF7620</strain>
    </source>
</reference>
<dbReference type="RefSeq" id="WP_157460353.1">
    <property type="nucleotide sequence ID" value="NZ_WQLB01000026.1"/>
</dbReference>
<gene>
    <name evidence="1" type="ORF">GO986_16220</name>
</gene>
<name>A0A7C9HT44_9DEIO</name>
<accession>A0A7C9HT44</accession>
<organism evidence="1 2">
    <name type="scientific">Deinococcus arboris</name>
    <dbReference type="NCBI Taxonomy" id="2682977"/>
    <lineage>
        <taxon>Bacteria</taxon>
        <taxon>Thermotogati</taxon>
        <taxon>Deinococcota</taxon>
        <taxon>Deinococci</taxon>
        <taxon>Deinococcales</taxon>
        <taxon>Deinococcaceae</taxon>
        <taxon>Deinococcus</taxon>
    </lineage>
</organism>
<keyword evidence="2" id="KW-1185">Reference proteome</keyword>
<dbReference type="Proteomes" id="UP000483286">
    <property type="component" value="Unassembled WGS sequence"/>
</dbReference>
<evidence type="ECO:0000313" key="1">
    <source>
        <dbReference type="EMBL" id="MVN88292.1"/>
    </source>
</evidence>
<evidence type="ECO:0000313" key="2">
    <source>
        <dbReference type="Proteomes" id="UP000483286"/>
    </source>
</evidence>
<protein>
    <submittedName>
        <fullName evidence="1">Uncharacterized protein</fullName>
    </submittedName>
</protein>
<sequence length="118" mass="12965">MLTLPIALVEALAEEAVTLRYIEHLPLHQVLATWLNAQGGKDPKAKKLPRGRAYSAHDLMSDLYLPAELRPFRFTPGEAQAILGALPHLSPGGSWVLQALVNRVLPLDQIQAQAEREA</sequence>